<dbReference type="EMBL" id="JACSPY010000018">
    <property type="protein sequence ID" value="MBD8021727.1"/>
    <property type="molecule type" value="Genomic_DNA"/>
</dbReference>
<dbReference type="PANTHER" id="PTHR37809">
    <property type="entry name" value="RIBOSOMAL PROTEIN S12 METHYLTHIOTRANSFERASE ACCESSORY FACTOR YCAO"/>
    <property type="match status" value="1"/>
</dbReference>
<accession>A0ABR8WXR2</accession>
<feature type="compositionally biased region" description="Low complexity" evidence="1">
    <location>
        <begin position="12"/>
        <end position="27"/>
    </location>
</feature>
<dbReference type="PROSITE" id="PS51664">
    <property type="entry name" value="YCAO"/>
    <property type="match status" value="1"/>
</dbReference>
<evidence type="ECO:0000313" key="4">
    <source>
        <dbReference type="Proteomes" id="UP000651517"/>
    </source>
</evidence>
<dbReference type="NCBIfam" id="TIGR00702">
    <property type="entry name" value="YcaO-type kinase domain"/>
    <property type="match status" value="1"/>
</dbReference>
<evidence type="ECO:0000256" key="1">
    <source>
        <dbReference type="SAM" id="MobiDB-lite"/>
    </source>
</evidence>
<dbReference type="PANTHER" id="PTHR37809:SF1">
    <property type="entry name" value="RIBOSOMAL PROTEIN S12 METHYLTHIOTRANSFERASE ACCESSORY FACTOR YCAO"/>
    <property type="match status" value="1"/>
</dbReference>
<feature type="region of interest" description="Disordered" evidence="1">
    <location>
        <begin position="1"/>
        <end position="31"/>
    </location>
</feature>
<comment type="caution">
    <text evidence="3">The sequence shown here is derived from an EMBL/GenBank/DDBJ whole genome shotgun (WGS) entry which is preliminary data.</text>
</comment>
<dbReference type="Pfam" id="PF02624">
    <property type="entry name" value="YcaO"/>
    <property type="match status" value="1"/>
</dbReference>
<sequence>MNDQHTTPAPPATTGETTPTTGSEPASFPSLLSSPHWLNDPRVAQLRELFGRIGVSRLAEITGLDTFGIPVVSAIRPAARSLSVFSGRGETTAAAAVSASMEAIEAWTAETCRPPCIHGSYLQLRASRRIVDPRLLPHRTPIRLAAETWWTEAEELLTGERVLVPFDAVHTDWTQPPSALGLVQDSAGLGAGFEPSAAARHALLELIERDALAVASARAQSVGEPLPPLTPAVTAASCGPRTAALADQLEAHGARVRLVDLRSDTAIPAMAAVLSDAHSHMFRPVPVTMGTAADTDPDAAAARALTEAAQSRLITIAGARDDLLPAEYDRILDPAARCDLDTRLCSAPPPHTTALTAEPEAALAALGPEDLAARITALTGNPVLSLQLGALRASGAEVTVTRVWAPGLEGSGAQYGTPCLPGKRALAITEEAGS</sequence>
<gene>
    <name evidence="3" type="ORF">H9634_13150</name>
</gene>
<dbReference type="Gene3D" id="3.30.160.660">
    <property type="match status" value="1"/>
</dbReference>
<proteinExistence type="predicted"/>
<name>A0ABR8WXR2_9MICO</name>
<feature type="domain" description="YcaO" evidence="2">
    <location>
        <begin position="87"/>
        <end position="434"/>
    </location>
</feature>
<reference evidence="3 4" key="1">
    <citation type="submission" date="2020-08" db="EMBL/GenBank/DDBJ databases">
        <title>A Genomic Blueprint of the Chicken Gut Microbiome.</title>
        <authorList>
            <person name="Gilroy R."/>
            <person name="Ravi A."/>
            <person name="Getino M."/>
            <person name="Pursley I."/>
            <person name="Horton D.L."/>
            <person name="Alikhan N.-F."/>
            <person name="Baker D."/>
            <person name="Gharbi K."/>
            <person name="Hall N."/>
            <person name="Watson M."/>
            <person name="Adriaenssens E.M."/>
            <person name="Foster-Nyarko E."/>
            <person name="Jarju S."/>
            <person name="Secka A."/>
            <person name="Antonio M."/>
            <person name="Oren A."/>
            <person name="Chaudhuri R."/>
            <person name="La Ragione R.M."/>
            <person name="Hildebrand F."/>
            <person name="Pallen M.J."/>
        </authorList>
    </citation>
    <scope>NUCLEOTIDE SEQUENCE [LARGE SCALE GENOMIC DNA]</scope>
    <source>
        <strain evidence="3 4">Re57</strain>
    </source>
</reference>
<keyword evidence="4" id="KW-1185">Reference proteome</keyword>
<dbReference type="InterPro" id="IPR003776">
    <property type="entry name" value="YcaO-like_dom"/>
</dbReference>
<evidence type="ECO:0000259" key="2">
    <source>
        <dbReference type="PROSITE" id="PS51664"/>
    </source>
</evidence>
<evidence type="ECO:0000313" key="3">
    <source>
        <dbReference type="EMBL" id="MBD8021727.1"/>
    </source>
</evidence>
<dbReference type="Proteomes" id="UP000651517">
    <property type="component" value="Unassembled WGS sequence"/>
</dbReference>
<protein>
    <submittedName>
        <fullName evidence="3">YcaO-like family protein</fullName>
    </submittedName>
</protein>
<organism evidence="3 4">
    <name type="scientific">Brevibacterium gallinarum</name>
    <dbReference type="NCBI Taxonomy" id="2762220"/>
    <lineage>
        <taxon>Bacteria</taxon>
        <taxon>Bacillati</taxon>
        <taxon>Actinomycetota</taxon>
        <taxon>Actinomycetes</taxon>
        <taxon>Micrococcales</taxon>
        <taxon>Brevibacteriaceae</taxon>
        <taxon>Brevibacterium</taxon>
    </lineage>
</organism>
<dbReference type="RefSeq" id="WP_191727263.1">
    <property type="nucleotide sequence ID" value="NZ_JACSPY010000018.1"/>
</dbReference>